<evidence type="ECO:0000313" key="3">
    <source>
        <dbReference type="Proteomes" id="UP000238479"/>
    </source>
</evidence>
<dbReference type="Gramene" id="PRQ42578">
    <property type="protein sequence ID" value="PRQ42578"/>
    <property type="gene ID" value="RchiOBHm_Chr3g0459191"/>
</dbReference>
<feature type="transmembrane region" description="Helical" evidence="1">
    <location>
        <begin position="38"/>
        <end position="57"/>
    </location>
</feature>
<evidence type="ECO:0000256" key="1">
    <source>
        <dbReference type="SAM" id="Phobius"/>
    </source>
</evidence>
<keyword evidence="3" id="KW-1185">Reference proteome</keyword>
<dbReference type="Proteomes" id="UP000238479">
    <property type="component" value="Chromosome 3"/>
</dbReference>
<organism evidence="2 3">
    <name type="scientific">Rosa chinensis</name>
    <name type="common">China rose</name>
    <dbReference type="NCBI Taxonomy" id="74649"/>
    <lineage>
        <taxon>Eukaryota</taxon>
        <taxon>Viridiplantae</taxon>
        <taxon>Streptophyta</taxon>
        <taxon>Embryophyta</taxon>
        <taxon>Tracheophyta</taxon>
        <taxon>Spermatophyta</taxon>
        <taxon>Magnoliopsida</taxon>
        <taxon>eudicotyledons</taxon>
        <taxon>Gunneridae</taxon>
        <taxon>Pentapetalae</taxon>
        <taxon>rosids</taxon>
        <taxon>fabids</taxon>
        <taxon>Rosales</taxon>
        <taxon>Rosaceae</taxon>
        <taxon>Rosoideae</taxon>
        <taxon>Rosoideae incertae sedis</taxon>
        <taxon>Rosa</taxon>
    </lineage>
</organism>
<keyword evidence="1" id="KW-1133">Transmembrane helix</keyword>
<sequence length="86" mass="9426">MDDEKSTVDLFDVVFSVGFTLCLCHIRSLASGLPRRGIVDFSLVCAFATFAFASFMTVSHLNLRVRLVAAAVTVMVFRVFKLGGHP</sequence>
<comment type="caution">
    <text evidence="2">The sequence shown here is derived from an EMBL/GenBank/DDBJ whole genome shotgun (WGS) entry which is preliminary data.</text>
</comment>
<gene>
    <name evidence="2" type="ORF">RchiOBHm_Chr3g0459191</name>
</gene>
<protein>
    <submittedName>
        <fullName evidence="2">Uncharacterized protein</fullName>
    </submittedName>
</protein>
<feature type="transmembrane region" description="Helical" evidence="1">
    <location>
        <begin position="6"/>
        <end position="26"/>
    </location>
</feature>
<dbReference type="AlphaFoldDB" id="A0A2P6R817"/>
<evidence type="ECO:0000313" key="2">
    <source>
        <dbReference type="EMBL" id="PRQ42578.1"/>
    </source>
</evidence>
<proteinExistence type="predicted"/>
<keyword evidence="1" id="KW-0812">Transmembrane</keyword>
<reference evidence="2 3" key="1">
    <citation type="journal article" date="2018" name="Nat. Genet.">
        <title>The Rosa genome provides new insights in the design of modern roses.</title>
        <authorList>
            <person name="Bendahmane M."/>
        </authorList>
    </citation>
    <scope>NUCLEOTIDE SEQUENCE [LARGE SCALE GENOMIC DNA]</scope>
    <source>
        <strain evidence="3">cv. Old Blush</strain>
    </source>
</reference>
<accession>A0A2P6R817</accession>
<name>A0A2P6R817_ROSCH</name>
<dbReference type="EMBL" id="PDCK01000041">
    <property type="protein sequence ID" value="PRQ42578.1"/>
    <property type="molecule type" value="Genomic_DNA"/>
</dbReference>
<keyword evidence="1" id="KW-0472">Membrane</keyword>